<organism evidence="2 3">
    <name type="scientific">Candolleomyces aberdarensis</name>
    <dbReference type="NCBI Taxonomy" id="2316362"/>
    <lineage>
        <taxon>Eukaryota</taxon>
        <taxon>Fungi</taxon>
        <taxon>Dikarya</taxon>
        <taxon>Basidiomycota</taxon>
        <taxon>Agaricomycotina</taxon>
        <taxon>Agaricomycetes</taxon>
        <taxon>Agaricomycetidae</taxon>
        <taxon>Agaricales</taxon>
        <taxon>Agaricineae</taxon>
        <taxon>Psathyrellaceae</taxon>
        <taxon>Candolleomyces</taxon>
    </lineage>
</organism>
<sequence length="64" mass="7233">MWRNIGWCQGVNACRVLSAMLGFAWLGWIALTALLAICLLFTIANHAFTEPLHGKWDPRQTIYA</sequence>
<keyword evidence="1" id="KW-0812">Transmembrane</keyword>
<dbReference type="EMBL" id="SDEE01000083">
    <property type="protein sequence ID" value="RXW22121.1"/>
    <property type="molecule type" value="Genomic_DNA"/>
</dbReference>
<keyword evidence="1" id="KW-1133">Transmembrane helix</keyword>
<keyword evidence="1" id="KW-0472">Membrane</keyword>
<dbReference type="AlphaFoldDB" id="A0A4Q2DRJ7"/>
<name>A0A4Q2DRJ7_9AGAR</name>
<comment type="caution">
    <text evidence="2">The sequence shown here is derived from an EMBL/GenBank/DDBJ whole genome shotgun (WGS) entry which is preliminary data.</text>
</comment>
<dbReference type="STRING" id="2316362.A0A4Q2DRJ7"/>
<evidence type="ECO:0000256" key="1">
    <source>
        <dbReference type="SAM" id="Phobius"/>
    </source>
</evidence>
<reference evidence="2 3" key="1">
    <citation type="submission" date="2019-01" db="EMBL/GenBank/DDBJ databases">
        <title>Draft genome sequence of Psathyrella aberdarensis IHI B618.</title>
        <authorList>
            <person name="Buettner E."/>
            <person name="Kellner H."/>
        </authorList>
    </citation>
    <scope>NUCLEOTIDE SEQUENCE [LARGE SCALE GENOMIC DNA]</scope>
    <source>
        <strain evidence="2 3">IHI B618</strain>
    </source>
</reference>
<dbReference type="Proteomes" id="UP000290288">
    <property type="component" value="Unassembled WGS sequence"/>
</dbReference>
<evidence type="ECO:0000313" key="2">
    <source>
        <dbReference type="EMBL" id="RXW22121.1"/>
    </source>
</evidence>
<protein>
    <submittedName>
        <fullName evidence="2">Uncharacterized protein</fullName>
    </submittedName>
</protein>
<evidence type="ECO:0000313" key="3">
    <source>
        <dbReference type="Proteomes" id="UP000290288"/>
    </source>
</evidence>
<keyword evidence="3" id="KW-1185">Reference proteome</keyword>
<gene>
    <name evidence="2" type="ORF">EST38_g3741</name>
</gene>
<proteinExistence type="predicted"/>
<feature type="transmembrane region" description="Helical" evidence="1">
    <location>
        <begin position="25"/>
        <end position="48"/>
    </location>
</feature>
<accession>A0A4Q2DRJ7</accession>